<comment type="caution">
    <text evidence="1">The sequence shown here is derived from an EMBL/GenBank/DDBJ whole genome shotgun (WGS) entry which is preliminary data.</text>
</comment>
<protein>
    <submittedName>
        <fullName evidence="1">Uncharacterized protein</fullName>
    </submittedName>
</protein>
<dbReference type="EMBL" id="CM023486">
    <property type="protein sequence ID" value="KAH6928523.1"/>
    <property type="molecule type" value="Genomic_DNA"/>
</dbReference>
<gene>
    <name evidence="1" type="ORF">HPB50_016860</name>
</gene>
<dbReference type="Proteomes" id="UP000821845">
    <property type="component" value="Chromosome 6"/>
</dbReference>
<reference evidence="1" key="1">
    <citation type="submission" date="2020-05" db="EMBL/GenBank/DDBJ databases">
        <title>Large-scale comparative analyses of tick genomes elucidate their genetic diversity and vector capacities.</title>
        <authorList>
            <person name="Jia N."/>
            <person name="Wang J."/>
            <person name="Shi W."/>
            <person name="Du L."/>
            <person name="Sun Y."/>
            <person name="Zhan W."/>
            <person name="Jiang J."/>
            <person name="Wang Q."/>
            <person name="Zhang B."/>
            <person name="Ji P."/>
            <person name="Sakyi L.B."/>
            <person name="Cui X."/>
            <person name="Yuan T."/>
            <person name="Jiang B."/>
            <person name="Yang W."/>
            <person name="Lam T.T.-Y."/>
            <person name="Chang Q."/>
            <person name="Ding S."/>
            <person name="Wang X."/>
            <person name="Zhu J."/>
            <person name="Ruan X."/>
            <person name="Zhao L."/>
            <person name="Wei J."/>
            <person name="Que T."/>
            <person name="Du C."/>
            <person name="Cheng J."/>
            <person name="Dai P."/>
            <person name="Han X."/>
            <person name="Huang E."/>
            <person name="Gao Y."/>
            <person name="Liu J."/>
            <person name="Shao H."/>
            <person name="Ye R."/>
            <person name="Li L."/>
            <person name="Wei W."/>
            <person name="Wang X."/>
            <person name="Wang C."/>
            <person name="Yang T."/>
            <person name="Huo Q."/>
            <person name="Li W."/>
            <person name="Guo W."/>
            <person name="Chen H."/>
            <person name="Zhou L."/>
            <person name="Ni X."/>
            <person name="Tian J."/>
            <person name="Zhou Y."/>
            <person name="Sheng Y."/>
            <person name="Liu T."/>
            <person name="Pan Y."/>
            <person name="Xia L."/>
            <person name="Li J."/>
            <person name="Zhao F."/>
            <person name="Cao W."/>
        </authorList>
    </citation>
    <scope>NUCLEOTIDE SEQUENCE</scope>
    <source>
        <strain evidence="1">Hyas-2018</strain>
    </source>
</reference>
<keyword evidence="2" id="KW-1185">Reference proteome</keyword>
<organism evidence="1 2">
    <name type="scientific">Hyalomma asiaticum</name>
    <name type="common">Tick</name>
    <dbReference type="NCBI Taxonomy" id="266040"/>
    <lineage>
        <taxon>Eukaryota</taxon>
        <taxon>Metazoa</taxon>
        <taxon>Ecdysozoa</taxon>
        <taxon>Arthropoda</taxon>
        <taxon>Chelicerata</taxon>
        <taxon>Arachnida</taxon>
        <taxon>Acari</taxon>
        <taxon>Parasitiformes</taxon>
        <taxon>Ixodida</taxon>
        <taxon>Ixodoidea</taxon>
        <taxon>Ixodidae</taxon>
        <taxon>Hyalomminae</taxon>
        <taxon>Hyalomma</taxon>
    </lineage>
</organism>
<evidence type="ECO:0000313" key="2">
    <source>
        <dbReference type="Proteomes" id="UP000821845"/>
    </source>
</evidence>
<name>A0ACB7S1B5_HYAAI</name>
<evidence type="ECO:0000313" key="1">
    <source>
        <dbReference type="EMBL" id="KAH6928523.1"/>
    </source>
</evidence>
<sequence>MTAMNPHSVTDDESVTLPKELVLPEKMTEQATLEREYIKPPARSRALRRFPVLAVYGAACFSLALISPYIPHLSSMECVYGISNTVGFLVGTALIEEQEGVSVLLGFIIMALAFLFVGPAPFLQIPPYLWLVYLTQAAIGFGCAAVIVGSFSLALKKAIERGFPNSMWTYATVCGFLFGAITLGSSVAPLLSRYATDNIRYENASLVMLAALVICVIMNFGACIKNSKRKRTILRETTEDGAYNRRDDP</sequence>
<proteinExistence type="predicted"/>
<accession>A0ACB7S1B5</accession>